<accession>W2T9W3</accession>
<name>W2T9W3_NECAM</name>
<organism evidence="2 3">
    <name type="scientific">Necator americanus</name>
    <name type="common">Human hookworm</name>
    <dbReference type="NCBI Taxonomy" id="51031"/>
    <lineage>
        <taxon>Eukaryota</taxon>
        <taxon>Metazoa</taxon>
        <taxon>Ecdysozoa</taxon>
        <taxon>Nematoda</taxon>
        <taxon>Chromadorea</taxon>
        <taxon>Rhabditida</taxon>
        <taxon>Rhabditina</taxon>
        <taxon>Rhabditomorpha</taxon>
        <taxon>Strongyloidea</taxon>
        <taxon>Ancylostomatidae</taxon>
        <taxon>Bunostominae</taxon>
        <taxon>Necator</taxon>
    </lineage>
</organism>
<feature type="non-terminal residue" evidence="2">
    <location>
        <position position="92"/>
    </location>
</feature>
<dbReference type="AlphaFoldDB" id="W2T9W3"/>
<evidence type="ECO:0000313" key="2">
    <source>
        <dbReference type="EMBL" id="ETN78001.1"/>
    </source>
</evidence>
<keyword evidence="1" id="KW-0472">Membrane</keyword>
<sequence>MFLYMSSLEVRKKNRRFVVLIRKLSVELSCYAFTFFLFKELRCDLHLYWFSRFSCSVAAFYNISLELKFLKVMVLFCNLKIMKSLLSLSRKR</sequence>
<proteinExistence type="predicted"/>
<gene>
    <name evidence="2" type="ORF">NECAME_10629</name>
</gene>
<feature type="transmembrane region" description="Helical" evidence="1">
    <location>
        <begin position="58"/>
        <end position="82"/>
    </location>
</feature>
<keyword evidence="1" id="KW-1133">Transmembrane helix</keyword>
<feature type="transmembrane region" description="Helical" evidence="1">
    <location>
        <begin position="20"/>
        <end position="38"/>
    </location>
</feature>
<protein>
    <submittedName>
        <fullName evidence="2">Uncharacterized protein</fullName>
    </submittedName>
</protein>
<evidence type="ECO:0000256" key="1">
    <source>
        <dbReference type="SAM" id="Phobius"/>
    </source>
</evidence>
<evidence type="ECO:0000313" key="3">
    <source>
        <dbReference type="Proteomes" id="UP000053676"/>
    </source>
</evidence>
<keyword evidence="1" id="KW-0812">Transmembrane</keyword>
<keyword evidence="3" id="KW-1185">Reference proteome</keyword>
<dbReference type="Proteomes" id="UP000053676">
    <property type="component" value="Unassembled WGS sequence"/>
</dbReference>
<reference evidence="3" key="1">
    <citation type="journal article" date="2014" name="Nat. Genet.">
        <title>Genome of the human hookworm Necator americanus.</title>
        <authorList>
            <person name="Tang Y.T."/>
            <person name="Gao X."/>
            <person name="Rosa B.A."/>
            <person name="Abubucker S."/>
            <person name="Hallsworth-Pepin K."/>
            <person name="Martin J."/>
            <person name="Tyagi R."/>
            <person name="Heizer E."/>
            <person name="Zhang X."/>
            <person name="Bhonagiri-Palsikar V."/>
            <person name="Minx P."/>
            <person name="Warren W.C."/>
            <person name="Wang Q."/>
            <person name="Zhan B."/>
            <person name="Hotez P.J."/>
            <person name="Sternberg P.W."/>
            <person name="Dougall A."/>
            <person name="Gaze S.T."/>
            <person name="Mulvenna J."/>
            <person name="Sotillo J."/>
            <person name="Ranganathan S."/>
            <person name="Rabelo E.M."/>
            <person name="Wilson R.K."/>
            <person name="Felgner P.L."/>
            <person name="Bethony J."/>
            <person name="Hawdon J.M."/>
            <person name="Gasser R.B."/>
            <person name="Loukas A."/>
            <person name="Mitreva M."/>
        </authorList>
    </citation>
    <scope>NUCLEOTIDE SEQUENCE [LARGE SCALE GENOMIC DNA]</scope>
</reference>
<dbReference type="KEGG" id="nai:NECAME_10629"/>
<dbReference type="EMBL" id="KI660118">
    <property type="protein sequence ID" value="ETN78001.1"/>
    <property type="molecule type" value="Genomic_DNA"/>
</dbReference>